<keyword evidence="2" id="KW-0812">Transmembrane</keyword>
<protein>
    <submittedName>
        <fullName evidence="3">Uncharacterized protein</fullName>
    </submittedName>
</protein>
<name>A0A9K3LUS5_9STRA</name>
<keyword evidence="4" id="KW-1185">Reference proteome</keyword>
<proteinExistence type="predicted"/>
<dbReference type="AlphaFoldDB" id="A0A9K3LUS5"/>
<feature type="transmembrane region" description="Helical" evidence="2">
    <location>
        <begin position="21"/>
        <end position="41"/>
    </location>
</feature>
<organism evidence="3 4">
    <name type="scientific">Nitzschia inconspicua</name>
    <dbReference type="NCBI Taxonomy" id="303405"/>
    <lineage>
        <taxon>Eukaryota</taxon>
        <taxon>Sar</taxon>
        <taxon>Stramenopiles</taxon>
        <taxon>Ochrophyta</taxon>
        <taxon>Bacillariophyta</taxon>
        <taxon>Bacillariophyceae</taxon>
        <taxon>Bacillariophycidae</taxon>
        <taxon>Bacillariales</taxon>
        <taxon>Bacillariaceae</taxon>
        <taxon>Nitzschia</taxon>
    </lineage>
</organism>
<feature type="compositionally biased region" description="Low complexity" evidence="1">
    <location>
        <begin position="270"/>
        <end position="282"/>
    </location>
</feature>
<evidence type="ECO:0000256" key="1">
    <source>
        <dbReference type="SAM" id="MobiDB-lite"/>
    </source>
</evidence>
<gene>
    <name evidence="3" type="ORF">IV203_031691</name>
</gene>
<feature type="transmembrane region" description="Helical" evidence="2">
    <location>
        <begin position="125"/>
        <end position="148"/>
    </location>
</feature>
<evidence type="ECO:0000313" key="3">
    <source>
        <dbReference type="EMBL" id="KAG7368948.1"/>
    </source>
</evidence>
<feature type="region of interest" description="Disordered" evidence="1">
    <location>
        <begin position="262"/>
        <end position="290"/>
    </location>
</feature>
<evidence type="ECO:0000313" key="4">
    <source>
        <dbReference type="Proteomes" id="UP000693970"/>
    </source>
</evidence>
<accession>A0A9K3LUS5</accession>
<keyword evidence="2" id="KW-0472">Membrane</keyword>
<dbReference type="EMBL" id="JAGRRH010000006">
    <property type="protein sequence ID" value="KAG7368948.1"/>
    <property type="molecule type" value="Genomic_DNA"/>
</dbReference>
<keyword evidence="2" id="KW-1133">Transmembrane helix</keyword>
<reference evidence="3" key="2">
    <citation type="submission" date="2021-04" db="EMBL/GenBank/DDBJ databases">
        <authorList>
            <person name="Podell S."/>
        </authorList>
    </citation>
    <scope>NUCLEOTIDE SEQUENCE</scope>
    <source>
        <strain evidence="3">Hildebrandi</strain>
    </source>
</reference>
<dbReference type="Proteomes" id="UP000693970">
    <property type="component" value="Unassembled WGS sequence"/>
</dbReference>
<sequence>MCRRDWLATKYIAILPVRMRLPLILILWLSTIHSGGGFQFHHHATTNLKSMHEGWSLPQNIPSPLSPIEPSHVGYLRSITWDATATPPTNFIQVTANPFFDQPFPISSSDSAAWSNPVTERLKGMVAATLWGVPLLLVLLVVAIAVLFSTVMPVIDKMFYETLEQELQLYLPCVWNEYQEKLNGEPLSKRRDLQMELWDQLTEYKAERLREIYESRRKKSDSNSRDYYQGIWELVDSQLEEGEELENRPDLIAQLEEGLLKRRQDKGAESSDISSESSRNTSNAFTSNNGFQKLVGNELNRVDLIMRLFDKTTEYTGTSRQQIYKDWEKERTKDGKLE</sequence>
<evidence type="ECO:0000256" key="2">
    <source>
        <dbReference type="SAM" id="Phobius"/>
    </source>
</evidence>
<reference evidence="3" key="1">
    <citation type="journal article" date="2021" name="Sci. Rep.">
        <title>Diploid genomic architecture of Nitzschia inconspicua, an elite biomass production diatom.</title>
        <authorList>
            <person name="Oliver A."/>
            <person name="Podell S."/>
            <person name="Pinowska A."/>
            <person name="Traller J.C."/>
            <person name="Smith S.R."/>
            <person name="McClure R."/>
            <person name="Beliaev A."/>
            <person name="Bohutskyi P."/>
            <person name="Hill E.A."/>
            <person name="Rabines A."/>
            <person name="Zheng H."/>
            <person name="Allen L.Z."/>
            <person name="Kuo A."/>
            <person name="Grigoriev I.V."/>
            <person name="Allen A.E."/>
            <person name="Hazlebeck D."/>
            <person name="Allen E.E."/>
        </authorList>
    </citation>
    <scope>NUCLEOTIDE SEQUENCE</scope>
    <source>
        <strain evidence="3">Hildebrandi</strain>
    </source>
</reference>
<comment type="caution">
    <text evidence="3">The sequence shown here is derived from an EMBL/GenBank/DDBJ whole genome shotgun (WGS) entry which is preliminary data.</text>
</comment>